<dbReference type="PANTHER" id="PTHR13191">
    <property type="entry name" value="RIBOSOMAL RNA PROCESSING PROTEIN 7-RELATED"/>
    <property type="match status" value="1"/>
</dbReference>
<dbReference type="InterPro" id="IPR035979">
    <property type="entry name" value="RBD_domain_sf"/>
</dbReference>
<sequence>MAIIRFRITPYADVVHELEVKSLDGIKASLGDGLPTNRSVIVLNIPLYLQEEDVKNLFLRFGSVSEVSFPKELKPSKAFPVTYGCRLACVTFDSAECAREVFRRDDDCRVVGLSRPSGVEKWRQAYVSLIREPEMSRAEADDVIQRFKELLKNSKLRKTGTGEPDEDGWITVTRSQKRKVIPKGKSYLEKLSAKEMDKRKRASKQSETPFYRFQMRDSKKRQIEELQRKFEEDKKRIKLMMESRKFRPF</sequence>
<evidence type="ECO:0000256" key="1">
    <source>
        <dbReference type="ARBA" id="ARBA00006110"/>
    </source>
</evidence>
<feature type="coiled-coil region" evidence="3">
    <location>
        <begin position="216"/>
        <end position="243"/>
    </location>
</feature>
<dbReference type="WBParaSite" id="TMUE_2000009258.1">
    <property type="protein sequence ID" value="TMUE_2000009258.1"/>
    <property type="gene ID" value="WBGene00287232"/>
</dbReference>
<evidence type="ECO:0000313" key="6">
    <source>
        <dbReference type="WBParaSite" id="TMUE_2000009258.1"/>
    </source>
</evidence>
<dbReference type="SMART" id="SM00360">
    <property type="entry name" value="RRM"/>
    <property type="match status" value="1"/>
</dbReference>
<feature type="domain" description="RRM" evidence="4">
    <location>
        <begin position="38"/>
        <end position="124"/>
    </location>
</feature>
<dbReference type="PANTHER" id="PTHR13191:SF0">
    <property type="entry name" value="RIBOSOMAL RNA-PROCESSING PROTEIN 7 HOMOLOG A-RELATED"/>
    <property type="match status" value="1"/>
</dbReference>
<dbReference type="Gene3D" id="3.30.70.330">
    <property type="match status" value="1"/>
</dbReference>
<dbReference type="PROSITE" id="PS50102">
    <property type="entry name" value="RRM"/>
    <property type="match status" value="1"/>
</dbReference>
<dbReference type="AlphaFoldDB" id="A0A5S6QQ02"/>
<dbReference type="GO" id="GO:0003723">
    <property type="term" value="F:RNA binding"/>
    <property type="evidence" value="ECO:0007669"/>
    <property type="project" value="UniProtKB-UniRule"/>
</dbReference>
<dbReference type="InterPro" id="IPR000504">
    <property type="entry name" value="RRM_dom"/>
</dbReference>
<dbReference type="GO" id="GO:0006364">
    <property type="term" value="P:rRNA processing"/>
    <property type="evidence" value="ECO:0007669"/>
    <property type="project" value="TreeGrafter"/>
</dbReference>
<evidence type="ECO:0000313" key="5">
    <source>
        <dbReference type="Proteomes" id="UP000046395"/>
    </source>
</evidence>
<reference evidence="6" key="1">
    <citation type="submission" date="2019-12" db="UniProtKB">
        <authorList>
            <consortium name="WormBaseParasite"/>
        </authorList>
    </citation>
    <scope>IDENTIFICATION</scope>
</reference>
<dbReference type="STRING" id="70415.A0A5S6QQ02"/>
<evidence type="ECO:0000256" key="2">
    <source>
        <dbReference type="PROSITE-ProRule" id="PRU00176"/>
    </source>
</evidence>
<dbReference type="Pfam" id="PF12923">
    <property type="entry name" value="RRP7"/>
    <property type="match status" value="1"/>
</dbReference>
<dbReference type="SUPFAM" id="SSF54928">
    <property type="entry name" value="RNA-binding domain, RBD"/>
    <property type="match status" value="1"/>
</dbReference>
<keyword evidence="2" id="KW-0694">RNA-binding</keyword>
<dbReference type="GO" id="GO:0000028">
    <property type="term" value="P:ribosomal small subunit assembly"/>
    <property type="evidence" value="ECO:0007669"/>
    <property type="project" value="TreeGrafter"/>
</dbReference>
<keyword evidence="3" id="KW-0175">Coiled coil</keyword>
<name>A0A5S6QQ02_TRIMR</name>
<dbReference type="InterPro" id="IPR024326">
    <property type="entry name" value="RRP7_C"/>
</dbReference>
<dbReference type="InterPro" id="IPR040446">
    <property type="entry name" value="RRP7"/>
</dbReference>
<organism evidence="5 6">
    <name type="scientific">Trichuris muris</name>
    <name type="common">Mouse whipworm</name>
    <dbReference type="NCBI Taxonomy" id="70415"/>
    <lineage>
        <taxon>Eukaryota</taxon>
        <taxon>Metazoa</taxon>
        <taxon>Ecdysozoa</taxon>
        <taxon>Nematoda</taxon>
        <taxon>Enoplea</taxon>
        <taxon>Dorylaimia</taxon>
        <taxon>Trichinellida</taxon>
        <taxon>Trichuridae</taxon>
        <taxon>Trichuris</taxon>
    </lineage>
</organism>
<protein>
    <submittedName>
        <fullName evidence="6">RRM domain-containing protein</fullName>
    </submittedName>
</protein>
<accession>A0A5S6QQ02</accession>
<dbReference type="Gene3D" id="6.10.250.1770">
    <property type="match status" value="1"/>
</dbReference>
<dbReference type="GO" id="GO:0032545">
    <property type="term" value="C:CURI complex"/>
    <property type="evidence" value="ECO:0007669"/>
    <property type="project" value="TreeGrafter"/>
</dbReference>
<proteinExistence type="inferred from homology"/>
<keyword evidence="5" id="KW-1185">Reference proteome</keyword>
<comment type="similarity">
    <text evidence="1">Belongs to the RRP7 family.</text>
</comment>
<evidence type="ECO:0000256" key="3">
    <source>
        <dbReference type="SAM" id="Coils"/>
    </source>
</evidence>
<dbReference type="Proteomes" id="UP000046395">
    <property type="component" value="Unassembled WGS sequence"/>
</dbReference>
<evidence type="ECO:0000259" key="4">
    <source>
        <dbReference type="PROSITE" id="PS50102"/>
    </source>
</evidence>
<dbReference type="GO" id="GO:0034456">
    <property type="term" value="C:UTP-C complex"/>
    <property type="evidence" value="ECO:0007669"/>
    <property type="project" value="TreeGrafter"/>
</dbReference>
<dbReference type="InterPro" id="IPR012677">
    <property type="entry name" value="Nucleotide-bd_a/b_plait_sf"/>
</dbReference>